<dbReference type="Pfam" id="PF13640">
    <property type="entry name" value="2OG-FeII_Oxy_3"/>
    <property type="match status" value="1"/>
</dbReference>
<evidence type="ECO:0000259" key="1">
    <source>
        <dbReference type="Pfam" id="PF13640"/>
    </source>
</evidence>
<organism evidence="2 3">
    <name type="scientific">Chitinophaga hostae</name>
    <dbReference type="NCBI Taxonomy" id="2831022"/>
    <lineage>
        <taxon>Bacteria</taxon>
        <taxon>Pseudomonadati</taxon>
        <taxon>Bacteroidota</taxon>
        <taxon>Chitinophagia</taxon>
        <taxon>Chitinophagales</taxon>
        <taxon>Chitinophagaceae</taxon>
        <taxon>Chitinophaga</taxon>
    </lineage>
</organism>
<evidence type="ECO:0000313" key="2">
    <source>
        <dbReference type="EMBL" id="MBS0028129.1"/>
    </source>
</evidence>
<protein>
    <submittedName>
        <fullName evidence="2">2OG-Fe(II) oxygenase</fullName>
    </submittedName>
</protein>
<dbReference type="Gene3D" id="2.60.120.620">
    <property type="entry name" value="q2cbj1_9rhob like domain"/>
    <property type="match status" value="1"/>
</dbReference>
<proteinExistence type="predicted"/>
<accession>A0ABS5IYU2</accession>
<name>A0ABS5IYU2_9BACT</name>
<reference evidence="2 3" key="1">
    <citation type="submission" date="2021-04" db="EMBL/GenBank/DDBJ databases">
        <title>Chitinophaga sp. nov., isolated from the rhizosphere soil.</title>
        <authorList>
            <person name="He S."/>
        </authorList>
    </citation>
    <scope>NUCLEOTIDE SEQUENCE [LARGE SCALE GENOMIC DNA]</scope>
    <source>
        <strain evidence="2 3">2R12</strain>
    </source>
</reference>
<evidence type="ECO:0000313" key="3">
    <source>
        <dbReference type="Proteomes" id="UP000676386"/>
    </source>
</evidence>
<dbReference type="EMBL" id="JAGTXB010000005">
    <property type="protein sequence ID" value="MBS0028129.1"/>
    <property type="molecule type" value="Genomic_DNA"/>
</dbReference>
<gene>
    <name evidence="2" type="ORF">KE626_12495</name>
</gene>
<dbReference type="RefSeq" id="WP_211973476.1">
    <property type="nucleotide sequence ID" value="NZ_CBFHAM010000003.1"/>
</dbReference>
<comment type="caution">
    <text evidence="2">The sequence shown here is derived from an EMBL/GenBank/DDBJ whole genome shotgun (WGS) entry which is preliminary data.</text>
</comment>
<sequence length="82" mass="9262">MSPYLIGSRQLLQKRPDQFHTNDSRQYSMIIYLNSDWVHADGGQLAVYHEGGDAQQIDPGRGKTAFLKAVSWSMKCYSRSPG</sequence>
<dbReference type="Proteomes" id="UP000676386">
    <property type="component" value="Unassembled WGS sequence"/>
</dbReference>
<feature type="domain" description="Prolyl 4-hydroxylase alpha subunit Fe(2+) 2OG dioxygenase" evidence="1">
    <location>
        <begin position="12"/>
        <end position="68"/>
    </location>
</feature>
<dbReference type="InterPro" id="IPR044862">
    <property type="entry name" value="Pro_4_hyd_alph_FE2OG_OXY"/>
</dbReference>
<keyword evidence="3" id="KW-1185">Reference proteome</keyword>